<evidence type="ECO:0000313" key="1">
    <source>
        <dbReference type="EMBL" id="MQW32888.1"/>
    </source>
</evidence>
<proteinExistence type="predicted"/>
<sequence length="220" mass="24331">MPPTISIWDGLRRNNDRSGKMRSRTTMELFQYWNEVRGGRDLPRRDEIQPADIRSLLPNVFILQAQADGGIHFRLAGTHICGLFGDELRHRQFSALWLGGQQEEAARIAGQVMKRCTPILLAGSGATATGDRLDVEILLTPLASPDGTGDRILGALSPLSRPIWLHMKPLQHLVLDSRCAALPASECSTTAGLTGSRIDACDRPFRMAQHLRVFEGGRRN</sequence>
<protein>
    <submittedName>
        <fullName evidence="1">PAS domain-containing protein</fullName>
    </submittedName>
</protein>
<dbReference type="Pfam" id="PF07310">
    <property type="entry name" value="PAS_5"/>
    <property type="match status" value="1"/>
</dbReference>
<dbReference type="InterPro" id="IPR009922">
    <property type="entry name" value="DUF1457"/>
</dbReference>
<dbReference type="OMA" id="QTTIEIF"/>
<reference evidence="1 2" key="1">
    <citation type="journal article" date="2013" name="Genome Biol.">
        <title>Comparative genomics of the core and accessory genomes of 48 Sinorhizobium strains comprising five genospecies.</title>
        <authorList>
            <person name="Sugawara M."/>
            <person name="Epstein B."/>
            <person name="Badgley B.D."/>
            <person name="Unno T."/>
            <person name="Xu L."/>
            <person name="Reese J."/>
            <person name="Gyaneshwar P."/>
            <person name="Denny R."/>
            <person name="Mudge J."/>
            <person name="Bharti A.K."/>
            <person name="Farmer A.D."/>
            <person name="May G.D."/>
            <person name="Woodward J.E."/>
            <person name="Medigue C."/>
            <person name="Vallenet D."/>
            <person name="Lajus A."/>
            <person name="Rouy Z."/>
            <person name="Martinez-Vaz B."/>
            <person name="Tiffin P."/>
            <person name="Young N.D."/>
            <person name="Sadowsky M.J."/>
        </authorList>
    </citation>
    <scope>NUCLEOTIDE SEQUENCE [LARGE SCALE GENOMIC DNA]</scope>
    <source>
        <strain evidence="1 2">N6B1</strain>
    </source>
</reference>
<dbReference type="EMBL" id="WISR01000093">
    <property type="protein sequence ID" value="MQW32888.1"/>
    <property type="molecule type" value="Genomic_DNA"/>
</dbReference>
<comment type="caution">
    <text evidence="1">The sequence shown here is derived from an EMBL/GenBank/DDBJ whole genome shotgun (WGS) entry which is preliminary data.</text>
</comment>
<organism evidence="1 2">
    <name type="scientific">Rhizobium meliloti</name>
    <name type="common">Ensifer meliloti</name>
    <name type="synonym">Sinorhizobium meliloti</name>
    <dbReference type="NCBI Taxonomy" id="382"/>
    <lineage>
        <taxon>Bacteria</taxon>
        <taxon>Pseudomonadati</taxon>
        <taxon>Pseudomonadota</taxon>
        <taxon>Alphaproteobacteria</taxon>
        <taxon>Hyphomicrobiales</taxon>
        <taxon>Rhizobiaceae</taxon>
        <taxon>Sinorhizobium/Ensifer group</taxon>
        <taxon>Sinorhizobium</taxon>
    </lineage>
</organism>
<dbReference type="KEGG" id="smer:DU99_07420"/>
<dbReference type="Proteomes" id="UP000429484">
    <property type="component" value="Unassembled WGS sequence"/>
</dbReference>
<accession>A0A222LBC2</accession>
<name>A0A222LBC2_RHIML</name>
<dbReference type="AlphaFoldDB" id="A0A222LBC2"/>
<evidence type="ECO:0000313" key="2">
    <source>
        <dbReference type="Proteomes" id="UP000429484"/>
    </source>
</evidence>
<dbReference type="RefSeq" id="WP_003534688.1">
    <property type="nucleotide sequence ID" value="NZ_CP009144.1"/>
</dbReference>
<dbReference type="PIRSF" id="PIRSF031878">
    <property type="entry name" value="UCP031878"/>
    <property type="match status" value="1"/>
</dbReference>
<gene>
    <name evidence="1" type="ORF">GHK53_08765</name>
</gene>